<dbReference type="EMBL" id="BGPR01000806">
    <property type="protein sequence ID" value="GBM36195.1"/>
    <property type="molecule type" value="Genomic_DNA"/>
</dbReference>
<comment type="caution">
    <text evidence="1">The sequence shown here is derived from an EMBL/GenBank/DDBJ whole genome shotgun (WGS) entry which is preliminary data.</text>
</comment>
<evidence type="ECO:0000313" key="2">
    <source>
        <dbReference type="Proteomes" id="UP000499080"/>
    </source>
</evidence>
<proteinExistence type="predicted"/>
<reference evidence="1 2" key="1">
    <citation type="journal article" date="2019" name="Sci. Rep.">
        <title>Orb-weaving spider Araneus ventricosus genome elucidates the spidroin gene catalogue.</title>
        <authorList>
            <person name="Kono N."/>
            <person name="Nakamura H."/>
            <person name="Ohtoshi R."/>
            <person name="Moran D.A.P."/>
            <person name="Shinohara A."/>
            <person name="Yoshida Y."/>
            <person name="Fujiwara M."/>
            <person name="Mori M."/>
            <person name="Tomita M."/>
            <person name="Arakawa K."/>
        </authorList>
    </citation>
    <scope>NUCLEOTIDE SEQUENCE [LARGE SCALE GENOMIC DNA]</scope>
</reference>
<gene>
    <name evidence="1" type="ORF">AVEN_97565_1</name>
</gene>
<accession>A0A4Y2F7K0</accession>
<protein>
    <submittedName>
        <fullName evidence="1">Uncharacterized protein</fullName>
    </submittedName>
</protein>
<organism evidence="1 2">
    <name type="scientific">Araneus ventricosus</name>
    <name type="common">Orbweaver spider</name>
    <name type="synonym">Epeira ventricosa</name>
    <dbReference type="NCBI Taxonomy" id="182803"/>
    <lineage>
        <taxon>Eukaryota</taxon>
        <taxon>Metazoa</taxon>
        <taxon>Ecdysozoa</taxon>
        <taxon>Arthropoda</taxon>
        <taxon>Chelicerata</taxon>
        <taxon>Arachnida</taxon>
        <taxon>Araneae</taxon>
        <taxon>Araneomorphae</taxon>
        <taxon>Entelegynae</taxon>
        <taxon>Araneoidea</taxon>
        <taxon>Araneidae</taxon>
        <taxon>Araneus</taxon>
    </lineage>
</organism>
<sequence length="121" mass="13463">MELPTFRPFDVFTYRITGAKQAMRTDRSGAKTRFPPEGARAKIVGTCRWIDAPSTGNCPTCCARSPGNETLSRSRFREEISQDPGKAPVVRVPSMVMTCVNLPPQLITRVSISWIGFRICL</sequence>
<name>A0A4Y2F7K0_ARAVE</name>
<keyword evidence="2" id="KW-1185">Reference proteome</keyword>
<dbReference type="AlphaFoldDB" id="A0A4Y2F7K0"/>
<dbReference type="Proteomes" id="UP000499080">
    <property type="component" value="Unassembled WGS sequence"/>
</dbReference>
<evidence type="ECO:0000313" key="1">
    <source>
        <dbReference type="EMBL" id="GBM36195.1"/>
    </source>
</evidence>